<dbReference type="RefSeq" id="WP_284282377.1">
    <property type="nucleotide sequence ID" value="NZ_BSOJ01000032.1"/>
</dbReference>
<sequence length="198" mass="22226">MKFLTPFSSNWRVVSTVEDTSRPETEACFWETLGAMWFNSVWLGTDSDGSNFRYRATKLALPLAAQMGLYSLKLGNMVPKLREEFVHSHDGFFPSKSELDIRLATLLRAADNFEFEFFFGGFEQAANASNEALGECRLDIALARFCGLRRRADYLTQPGSDIQASTRSAAVAVLTEAHHALLDREVQALRAERELSFA</sequence>
<protein>
    <submittedName>
        <fullName evidence="1">Uncharacterized protein</fullName>
    </submittedName>
</protein>
<evidence type="ECO:0000313" key="1">
    <source>
        <dbReference type="EMBL" id="GLR27548.1"/>
    </source>
</evidence>
<comment type="caution">
    <text evidence="1">The sequence shown here is derived from an EMBL/GenBank/DDBJ whole genome shotgun (WGS) entry which is preliminary data.</text>
</comment>
<proteinExistence type="predicted"/>
<accession>A0ABQ5YSS2</accession>
<reference evidence="2" key="1">
    <citation type="journal article" date="2019" name="Int. J. Syst. Evol. Microbiol.">
        <title>The Global Catalogue of Microorganisms (GCM) 10K type strain sequencing project: providing services to taxonomists for standard genome sequencing and annotation.</title>
        <authorList>
            <consortium name="The Broad Institute Genomics Platform"/>
            <consortium name="The Broad Institute Genome Sequencing Center for Infectious Disease"/>
            <person name="Wu L."/>
            <person name="Ma J."/>
        </authorList>
    </citation>
    <scope>NUCLEOTIDE SEQUENCE [LARGE SCALE GENOMIC DNA]</scope>
    <source>
        <strain evidence="2">NBRC 105857</strain>
    </source>
</reference>
<organism evidence="1 2">
    <name type="scientific">Limnobacter litoralis</name>
    <dbReference type="NCBI Taxonomy" id="481366"/>
    <lineage>
        <taxon>Bacteria</taxon>
        <taxon>Pseudomonadati</taxon>
        <taxon>Pseudomonadota</taxon>
        <taxon>Betaproteobacteria</taxon>
        <taxon>Burkholderiales</taxon>
        <taxon>Burkholderiaceae</taxon>
        <taxon>Limnobacter</taxon>
    </lineage>
</organism>
<keyword evidence="2" id="KW-1185">Reference proteome</keyword>
<gene>
    <name evidence="1" type="ORF">GCM10007875_26390</name>
</gene>
<name>A0ABQ5YSS2_9BURK</name>
<dbReference type="Proteomes" id="UP001156664">
    <property type="component" value="Unassembled WGS sequence"/>
</dbReference>
<dbReference type="EMBL" id="BSOJ01000032">
    <property type="protein sequence ID" value="GLR27548.1"/>
    <property type="molecule type" value="Genomic_DNA"/>
</dbReference>
<evidence type="ECO:0000313" key="2">
    <source>
        <dbReference type="Proteomes" id="UP001156664"/>
    </source>
</evidence>